<evidence type="ECO:0000313" key="4">
    <source>
        <dbReference type="Proteomes" id="UP000002588"/>
    </source>
</evidence>
<sequence length="371" mass="40004">MKILHIESGRFLYGGGMQVLYLMEGLARRGVDNLFACPRGAHIAPPARAHARVVEMPMHGDPDFGMVWRLRRLIQHEKPDLVHVHSRRGADLWGGLAAALSGTPCVLSRRVDNPESRAVAAVKYPLYDRVITISEGIREVLRDAGVPRARLACVRSAIAPRPWLRDYDKAGFRAALGLAPNTPVIGMVAQLIERKGHRYLLAALHEVLPRHPGLQVLIFGRGPLEDALRVQIAEQGLAGNVRLMGFADNLPEVLGCLDVVVHPADMEGLGVSLLQASTAAVPILASRVGGIPEAVRDGETGLLVPPGDVGSLAGALNRLLDDPLLRARMGDNGRALMLREFSVDAMCEGNLAIYRDVLSAALPDALADPLM</sequence>
<reference evidence="3 4" key="1">
    <citation type="journal article" date="2006" name="Nat. Biotechnol.">
        <title>Complete genome of the mutualistic, N2-fixing grass endophyte Azoarcus sp. strain BH72.</title>
        <authorList>
            <person name="Krause A."/>
            <person name="Ramakumar A."/>
            <person name="Bartels D."/>
            <person name="Battistoni F."/>
            <person name="Bekel T."/>
            <person name="Boch J."/>
            <person name="Boehm M."/>
            <person name="Friedrich F."/>
            <person name="Hurek T."/>
            <person name="Krause L."/>
            <person name="Linke B."/>
            <person name="McHardy A.C."/>
            <person name="Sarkar A."/>
            <person name="Schneiker S."/>
            <person name="Syed A.A."/>
            <person name="Thauer R."/>
            <person name="Vorhoelter F.-J."/>
            <person name="Weidner S."/>
            <person name="Puehler A."/>
            <person name="Reinhold-Hurek B."/>
            <person name="Kaiser O."/>
            <person name="Goesmann A."/>
        </authorList>
    </citation>
    <scope>NUCLEOTIDE SEQUENCE [LARGE SCALE GENOMIC DNA]</scope>
    <source>
        <strain evidence="3 4">BH72</strain>
    </source>
</reference>
<dbReference type="PANTHER" id="PTHR12526">
    <property type="entry name" value="GLYCOSYLTRANSFERASE"/>
    <property type="match status" value="1"/>
</dbReference>
<feature type="domain" description="Glycosyltransferase subfamily 4-like N-terminal" evidence="2">
    <location>
        <begin position="14"/>
        <end position="154"/>
    </location>
</feature>
<dbReference type="Proteomes" id="UP000002588">
    <property type="component" value="Chromosome"/>
</dbReference>
<dbReference type="EC" id="2.4.-.-" evidence="3"/>
<accession>A1K7Y4</accession>
<dbReference type="Gene3D" id="3.40.50.2000">
    <property type="entry name" value="Glycogen Phosphorylase B"/>
    <property type="match status" value="2"/>
</dbReference>
<keyword evidence="3" id="KW-0328">Glycosyltransferase</keyword>
<dbReference type="GO" id="GO:0016757">
    <property type="term" value="F:glycosyltransferase activity"/>
    <property type="evidence" value="ECO:0007669"/>
    <property type="project" value="UniProtKB-KW"/>
</dbReference>
<dbReference type="HOGENOM" id="CLU_009583_0_4_4"/>
<protein>
    <submittedName>
        <fullName evidence="3">Glycosyltransferase</fullName>
        <ecNumber evidence="3">2.4.-.-</ecNumber>
    </submittedName>
</protein>
<dbReference type="RefSeq" id="WP_011766053.1">
    <property type="nucleotide sequence ID" value="NC_008702.1"/>
</dbReference>
<evidence type="ECO:0000313" key="3">
    <source>
        <dbReference type="EMBL" id="CAL94939.1"/>
    </source>
</evidence>
<dbReference type="Pfam" id="PF13439">
    <property type="entry name" value="Glyco_transf_4"/>
    <property type="match status" value="1"/>
</dbReference>
<dbReference type="SUPFAM" id="SSF53756">
    <property type="entry name" value="UDP-Glycosyltransferase/glycogen phosphorylase"/>
    <property type="match status" value="1"/>
</dbReference>
<proteinExistence type="predicted"/>
<organism evidence="3 4">
    <name type="scientific">Azoarcus sp. (strain BH72)</name>
    <dbReference type="NCBI Taxonomy" id="418699"/>
    <lineage>
        <taxon>Bacteria</taxon>
        <taxon>Pseudomonadati</taxon>
        <taxon>Pseudomonadota</taxon>
        <taxon>Betaproteobacteria</taxon>
        <taxon>Rhodocyclales</taxon>
        <taxon>Zoogloeaceae</taxon>
        <taxon>Azoarcus</taxon>
    </lineage>
</organism>
<dbReference type="eggNOG" id="COG0438">
    <property type="taxonomic scope" value="Bacteria"/>
</dbReference>
<dbReference type="InterPro" id="IPR001296">
    <property type="entry name" value="Glyco_trans_1"/>
</dbReference>
<dbReference type="InterPro" id="IPR028098">
    <property type="entry name" value="Glyco_trans_4-like_N"/>
</dbReference>
<dbReference type="KEGG" id="azo:azo2322"/>
<keyword evidence="4" id="KW-1185">Reference proteome</keyword>
<gene>
    <name evidence="3" type="ordered locus">azo2322</name>
</gene>
<dbReference type="CAZy" id="GT4">
    <property type="family name" value="Glycosyltransferase Family 4"/>
</dbReference>
<dbReference type="CDD" id="cd03801">
    <property type="entry name" value="GT4_PimA-like"/>
    <property type="match status" value="1"/>
</dbReference>
<evidence type="ECO:0000259" key="1">
    <source>
        <dbReference type="Pfam" id="PF00534"/>
    </source>
</evidence>
<evidence type="ECO:0000259" key="2">
    <source>
        <dbReference type="Pfam" id="PF13439"/>
    </source>
</evidence>
<keyword evidence="3" id="KW-0808">Transferase</keyword>
<dbReference type="STRING" id="62928.azo2322"/>
<name>A1K7Y4_AZOSB</name>
<dbReference type="AlphaFoldDB" id="A1K7Y4"/>
<dbReference type="EMBL" id="AM406670">
    <property type="protein sequence ID" value="CAL94939.1"/>
    <property type="molecule type" value="Genomic_DNA"/>
</dbReference>
<feature type="domain" description="Glycosyl transferase family 1" evidence="1">
    <location>
        <begin position="172"/>
        <end position="334"/>
    </location>
</feature>
<dbReference type="Pfam" id="PF00534">
    <property type="entry name" value="Glycos_transf_1"/>
    <property type="match status" value="1"/>
</dbReference>